<sequence length="102" mass="11569">MKAYFAAPCKSSPASRNPCPTCSTFRFNKEQMALEKKRRNFKRFSASSGSLALAALMGQNNGQTTPRYTWNFESDITSENQSQWPEPDSRLVIFSHTTEKSH</sequence>
<dbReference type="EMBL" id="AP028917">
    <property type="protein sequence ID" value="BES98367.1"/>
    <property type="molecule type" value="Genomic_DNA"/>
</dbReference>
<evidence type="ECO:0000313" key="2">
    <source>
        <dbReference type="Proteomes" id="UP001307889"/>
    </source>
</evidence>
<keyword evidence="2" id="KW-1185">Reference proteome</keyword>
<organism evidence="1 2">
    <name type="scientific">Nesidiocoris tenuis</name>
    <dbReference type="NCBI Taxonomy" id="355587"/>
    <lineage>
        <taxon>Eukaryota</taxon>
        <taxon>Metazoa</taxon>
        <taxon>Ecdysozoa</taxon>
        <taxon>Arthropoda</taxon>
        <taxon>Hexapoda</taxon>
        <taxon>Insecta</taxon>
        <taxon>Pterygota</taxon>
        <taxon>Neoptera</taxon>
        <taxon>Paraneoptera</taxon>
        <taxon>Hemiptera</taxon>
        <taxon>Heteroptera</taxon>
        <taxon>Panheteroptera</taxon>
        <taxon>Cimicomorpha</taxon>
        <taxon>Miridae</taxon>
        <taxon>Dicyphina</taxon>
        <taxon>Nesidiocoris</taxon>
    </lineage>
</organism>
<name>A0ABN7B1S1_9HEMI</name>
<accession>A0ABN7B1S1</accession>
<gene>
    <name evidence="1" type="ORF">NTJ_11182</name>
</gene>
<reference evidence="1 2" key="1">
    <citation type="submission" date="2023-09" db="EMBL/GenBank/DDBJ databases">
        <title>Nesidiocoris tenuis whole genome shotgun sequence.</title>
        <authorList>
            <person name="Shibata T."/>
            <person name="Shimoda M."/>
            <person name="Kobayashi T."/>
            <person name="Uehara T."/>
        </authorList>
    </citation>
    <scope>NUCLEOTIDE SEQUENCE [LARGE SCALE GENOMIC DNA]</scope>
    <source>
        <strain evidence="1 2">Japan</strain>
    </source>
</reference>
<protein>
    <submittedName>
        <fullName evidence="1">Uncharacterized protein</fullName>
    </submittedName>
</protein>
<proteinExistence type="predicted"/>
<dbReference type="Proteomes" id="UP001307889">
    <property type="component" value="Chromosome 9"/>
</dbReference>
<evidence type="ECO:0000313" key="1">
    <source>
        <dbReference type="EMBL" id="BES98367.1"/>
    </source>
</evidence>